<sequence>MHHVLAEITMLKIDEITDVKSTDDSLNPHEAVLGSQEAHLLKERVFKGFSKGAKVWLNPKL</sequence>
<dbReference type="AlphaFoldDB" id="A0A843VJA8"/>
<keyword evidence="2" id="KW-1185">Reference proteome</keyword>
<dbReference type="EMBL" id="NMUH01001868">
    <property type="protein sequence ID" value="MQL96035.1"/>
    <property type="molecule type" value="Genomic_DNA"/>
</dbReference>
<organism evidence="1 2">
    <name type="scientific">Colocasia esculenta</name>
    <name type="common">Wild taro</name>
    <name type="synonym">Arum esculentum</name>
    <dbReference type="NCBI Taxonomy" id="4460"/>
    <lineage>
        <taxon>Eukaryota</taxon>
        <taxon>Viridiplantae</taxon>
        <taxon>Streptophyta</taxon>
        <taxon>Embryophyta</taxon>
        <taxon>Tracheophyta</taxon>
        <taxon>Spermatophyta</taxon>
        <taxon>Magnoliopsida</taxon>
        <taxon>Liliopsida</taxon>
        <taxon>Araceae</taxon>
        <taxon>Aroideae</taxon>
        <taxon>Colocasieae</taxon>
        <taxon>Colocasia</taxon>
    </lineage>
</organism>
<gene>
    <name evidence="1" type="ORF">Taro_028703</name>
</gene>
<protein>
    <submittedName>
        <fullName evidence="1">Uncharacterized protein</fullName>
    </submittedName>
</protein>
<comment type="caution">
    <text evidence="1">The sequence shown here is derived from an EMBL/GenBank/DDBJ whole genome shotgun (WGS) entry which is preliminary data.</text>
</comment>
<accession>A0A843VJA8</accession>
<reference evidence="1" key="1">
    <citation type="submission" date="2017-07" db="EMBL/GenBank/DDBJ databases">
        <title>Taro Niue Genome Assembly and Annotation.</title>
        <authorList>
            <person name="Atibalentja N."/>
            <person name="Keating K."/>
            <person name="Fields C.J."/>
        </authorList>
    </citation>
    <scope>NUCLEOTIDE SEQUENCE</scope>
    <source>
        <strain evidence="1">Niue_2</strain>
        <tissue evidence="1">Leaf</tissue>
    </source>
</reference>
<evidence type="ECO:0000313" key="2">
    <source>
        <dbReference type="Proteomes" id="UP000652761"/>
    </source>
</evidence>
<dbReference type="Proteomes" id="UP000652761">
    <property type="component" value="Unassembled WGS sequence"/>
</dbReference>
<name>A0A843VJA8_COLES</name>
<evidence type="ECO:0000313" key="1">
    <source>
        <dbReference type="EMBL" id="MQL96035.1"/>
    </source>
</evidence>
<proteinExistence type="predicted"/>